<evidence type="ECO:0000313" key="1">
    <source>
        <dbReference type="EMBL" id="GIY55144.1"/>
    </source>
</evidence>
<gene>
    <name evidence="1" type="ORF">CDAR_212911</name>
</gene>
<accession>A0AAV4UBT6</accession>
<evidence type="ECO:0000313" key="2">
    <source>
        <dbReference type="Proteomes" id="UP001054837"/>
    </source>
</evidence>
<comment type="caution">
    <text evidence="1">The sequence shown here is derived from an EMBL/GenBank/DDBJ whole genome shotgun (WGS) entry which is preliminary data.</text>
</comment>
<protein>
    <submittedName>
        <fullName evidence="1">Uncharacterized protein</fullName>
    </submittedName>
</protein>
<dbReference type="AlphaFoldDB" id="A0AAV4UBT6"/>
<sequence length="90" mass="10065">MSDKAHVRPQLVIHDGNDRCPLICIISGQKLSRLDPHFKLSHAPLSNPTVAPSNRKLLLPDSRDHLFHMLLQTTFSSLSLLGKDEGFVQI</sequence>
<dbReference type="Proteomes" id="UP001054837">
    <property type="component" value="Unassembled WGS sequence"/>
</dbReference>
<organism evidence="1 2">
    <name type="scientific">Caerostris darwini</name>
    <dbReference type="NCBI Taxonomy" id="1538125"/>
    <lineage>
        <taxon>Eukaryota</taxon>
        <taxon>Metazoa</taxon>
        <taxon>Ecdysozoa</taxon>
        <taxon>Arthropoda</taxon>
        <taxon>Chelicerata</taxon>
        <taxon>Arachnida</taxon>
        <taxon>Araneae</taxon>
        <taxon>Araneomorphae</taxon>
        <taxon>Entelegynae</taxon>
        <taxon>Araneoidea</taxon>
        <taxon>Araneidae</taxon>
        <taxon>Caerostris</taxon>
    </lineage>
</organism>
<dbReference type="EMBL" id="BPLQ01011058">
    <property type="protein sequence ID" value="GIY55144.1"/>
    <property type="molecule type" value="Genomic_DNA"/>
</dbReference>
<reference evidence="1 2" key="1">
    <citation type="submission" date="2021-06" db="EMBL/GenBank/DDBJ databases">
        <title>Caerostris darwini draft genome.</title>
        <authorList>
            <person name="Kono N."/>
            <person name="Arakawa K."/>
        </authorList>
    </citation>
    <scope>NUCLEOTIDE SEQUENCE [LARGE SCALE GENOMIC DNA]</scope>
</reference>
<proteinExistence type="predicted"/>
<name>A0AAV4UBT6_9ARAC</name>
<keyword evidence="2" id="KW-1185">Reference proteome</keyword>